<evidence type="ECO:0000259" key="3">
    <source>
        <dbReference type="Pfam" id="PF10979"/>
    </source>
</evidence>
<feature type="region of interest" description="Disordered" evidence="2">
    <location>
        <begin position="1"/>
        <end position="42"/>
    </location>
</feature>
<feature type="region of interest" description="Disordered" evidence="2">
    <location>
        <begin position="265"/>
        <end position="387"/>
    </location>
</feature>
<gene>
    <name evidence="5" type="ORF">B0I36DRAFT_338490</name>
</gene>
<keyword evidence="6" id="KW-1185">Reference proteome</keyword>
<feature type="compositionally biased region" description="Basic and acidic residues" evidence="2">
    <location>
        <begin position="445"/>
        <end position="462"/>
    </location>
</feature>
<dbReference type="OrthoDB" id="3067443at2759"/>
<feature type="coiled-coil region" evidence="1">
    <location>
        <begin position="224"/>
        <end position="256"/>
    </location>
</feature>
<comment type="caution">
    <text evidence="5">The sequence shown here is derived from an EMBL/GenBank/DDBJ whole genome shotgun (WGS) entry which is preliminary data.</text>
</comment>
<evidence type="ECO:0000256" key="1">
    <source>
        <dbReference type="SAM" id="Coils"/>
    </source>
</evidence>
<feature type="domain" description="DUF7168" evidence="4">
    <location>
        <begin position="128"/>
        <end position="250"/>
    </location>
</feature>
<dbReference type="InterPro" id="IPR024498">
    <property type="entry name" value="DUF2786"/>
</dbReference>
<accession>A0A9P8XRQ4</accession>
<dbReference type="GeneID" id="70185309"/>
<sequence length="462" mass="51413">MQPDEGSLRRPFKIDDSDSDEDEKHARKRPVRTRKGPKLAPPLYKASVTALADTASTRPASSATADIDDAIILRIRKCLDRAKHPNTPEAEAKAALHVASRLMGQYNVSQAEVLAHVPPDAQKQYAGQTVVSITRTDGDTDKPVRQQTYVNNLCWAMQEFFSCKYYSTARRSSVELTFYGIAENSVAAAMAFEMAYNLIAEWARAYKGVGSKNSYCHGVCDQLVRDARRAKAQEEAQAKRAELEAIADTAKQEEADTAARLARLEQPPAEDDVSIKSSSPEPQVKAEDDDSTTEMVDGDSEDEDLGQEDPDSELEDFWQPNFEIKEEGPLDLSGDLDLEIENLVKEERQSSEVPFDEVPPLAGPPDSTEKDTHDPEDKEDLKASVGSAGEFQLLETNWQSHGQLVLFRDTSARIAENYLKEQGVKLHKGRKRTTTIHDSSAYQQGKRDSSKIDVHRKRLTSE</sequence>
<reference evidence="5" key="1">
    <citation type="journal article" date="2021" name="Nat. Commun.">
        <title>Genetic determinants of endophytism in the Arabidopsis root mycobiome.</title>
        <authorList>
            <person name="Mesny F."/>
            <person name="Miyauchi S."/>
            <person name="Thiergart T."/>
            <person name="Pickel B."/>
            <person name="Atanasova L."/>
            <person name="Karlsson M."/>
            <person name="Huettel B."/>
            <person name="Barry K.W."/>
            <person name="Haridas S."/>
            <person name="Chen C."/>
            <person name="Bauer D."/>
            <person name="Andreopoulos W."/>
            <person name="Pangilinan J."/>
            <person name="LaButti K."/>
            <person name="Riley R."/>
            <person name="Lipzen A."/>
            <person name="Clum A."/>
            <person name="Drula E."/>
            <person name="Henrissat B."/>
            <person name="Kohler A."/>
            <person name="Grigoriev I.V."/>
            <person name="Martin F.M."/>
            <person name="Hacquard S."/>
        </authorList>
    </citation>
    <scope>NUCLEOTIDE SEQUENCE</scope>
    <source>
        <strain evidence="5">MPI-CAGE-CH-0230</strain>
    </source>
</reference>
<dbReference type="Pfam" id="PF23771">
    <property type="entry name" value="DUF7168"/>
    <property type="match status" value="1"/>
</dbReference>
<name>A0A9P8XRQ4_9PEZI</name>
<evidence type="ECO:0000256" key="2">
    <source>
        <dbReference type="SAM" id="MobiDB-lite"/>
    </source>
</evidence>
<feature type="compositionally biased region" description="Basic and acidic residues" evidence="2">
    <location>
        <begin position="1"/>
        <end position="16"/>
    </location>
</feature>
<evidence type="ECO:0008006" key="7">
    <source>
        <dbReference type="Google" id="ProtNLM"/>
    </source>
</evidence>
<dbReference type="AlphaFoldDB" id="A0A9P8XRQ4"/>
<protein>
    <recommendedName>
        <fullName evidence="7">DUF2786 domain-containing protein</fullName>
    </recommendedName>
</protein>
<keyword evidence="1" id="KW-0175">Coiled coil</keyword>
<feature type="compositionally biased region" description="Basic residues" evidence="2">
    <location>
        <begin position="26"/>
        <end position="37"/>
    </location>
</feature>
<dbReference type="EMBL" id="JAGTJQ010000013">
    <property type="protein sequence ID" value="KAH7014270.1"/>
    <property type="molecule type" value="Genomic_DNA"/>
</dbReference>
<organism evidence="5 6">
    <name type="scientific">Microdochium trichocladiopsis</name>
    <dbReference type="NCBI Taxonomy" id="1682393"/>
    <lineage>
        <taxon>Eukaryota</taxon>
        <taxon>Fungi</taxon>
        <taxon>Dikarya</taxon>
        <taxon>Ascomycota</taxon>
        <taxon>Pezizomycotina</taxon>
        <taxon>Sordariomycetes</taxon>
        <taxon>Xylariomycetidae</taxon>
        <taxon>Xylariales</taxon>
        <taxon>Microdochiaceae</taxon>
        <taxon>Microdochium</taxon>
    </lineage>
</organism>
<evidence type="ECO:0000259" key="4">
    <source>
        <dbReference type="Pfam" id="PF23771"/>
    </source>
</evidence>
<evidence type="ECO:0000313" key="6">
    <source>
        <dbReference type="Proteomes" id="UP000756346"/>
    </source>
</evidence>
<proteinExistence type="predicted"/>
<feature type="compositionally biased region" description="Basic and acidic residues" evidence="2">
    <location>
        <begin position="367"/>
        <end position="382"/>
    </location>
</feature>
<evidence type="ECO:0000313" key="5">
    <source>
        <dbReference type="EMBL" id="KAH7014270.1"/>
    </source>
</evidence>
<dbReference type="RefSeq" id="XP_046005237.1">
    <property type="nucleotide sequence ID" value="XM_046155763.1"/>
</dbReference>
<feature type="compositionally biased region" description="Basic residues" evidence="2">
    <location>
        <begin position="425"/>
        <end position="434"/>
    </location>
</feature>
<dbReference type="InterPro" id="IPR055592">
    <property type="entry name" value="DUF7168"/>
</dbReference>
<dbReference type="Pfam" id="PF10979">
    <property type="entry name" value="DUF2786"/>
    <property type="match status" value="1"/>
</dbReference>
<feature type="compositionally biased region" description="Acidic residues" evidence="2">
    <location>
        <begin position="287"/>
        <end position="316"/>
    </location>
</feature>
<feature type="domain" description="DUF2786" evidence="3">
    <location>
        <begin position="71"/>
        <end position="110"/>
    </location>
</feature>
<dbReference type="Proteomes" id="UP000756346">
    <property type="component" value="Unassembled WGS sequence"/>
</dbReference>
<feature type="region of interest" description="Disordered" evidence="2">
    <location>
        <begin position="425"/>
        <end position="462"/>
    </location>
</feature>